<accession>A0A1Q8CQQ3</accession>
<dbReference type="NCBIfam" id="NF041510">
    <property type="entry name" value="AMED_5909_fam"/>
    <property type="match status" value="1"/>
</dbReference>
<reference evidence="1 2" key="1">
    <citation type="submission" date="2016-12" db="EMBL/GenBank/DDBJ databases">
        <title>The draft genome sequence of Actinophytocola sp. 11-183.</title>
        <authorList>
            <person name="Wang W."/>
            <person name="Yuan L."/>
        </authorList>
    </citation>
    <scope>NUCLEOTIDE SEQUENCE [LARGE SCALE GENOMIC DNA]</scope>
    <source>
        <strain evidence="1 2">11-183</strain>
    </source>
</reference>
<dbReference type="Proteomes" id="UP000185596">
    <property type="component" value="Unassembled WGS sequence"/>
</dbReference>
<proteinExistence type="predicted"/>
<sequence>MDLHDELWARCPGADAGLTDLIAYHRRCAKAYDDMAVADPGHRFEALAWARIERRQAETIENDLIDLLETYTSR</sequence>
<comment type="caution">
    <text evidence="1">The sequence shown here is derived from an EMBL/GenBank/DDBJ whole genome shotgun (WGS) entry which is preliminary data.</text>
</comment>
<organism evidence="1 2">
    <name type="scientific">Actinophytocola xanthii</name>
    <dbReference type="NCBI Taxonomy" id="1912961"/>
    <lineage>
        <taxon>Bacteria</taxon>
        <taxon>Bacillati</taxon>
        <taxon>Actinomycetota</taxon>
        <taxon>Actinomycetes</taxon>
        <taxon>Pseudonocardiales</taxon>
        <taxon>Pseudonocardiaceae</taxon>
    </lineage>
</organism>
<evidence type="ECO:0000313" key="1">
    <source>
        <dbReference type="EMBL" id="OLF16679.1"/>
    </source>
</evidence>
<evidence type="ECO:0000313" key="2">
    <source>
        <dbReference type="Proteomes" id="UP000185596"/>
    </source>
</evidence>
<protein>
    <submittedName>
        <fullName evidence="1">Uncharacterized protein</fullName>
    </submittedName>
</protein>
<dbReference type="RefSeq" id="WP_075126454.1">
    <property type="nucleotide sequence ID" value="NZ_MSIE01000027.1"/>
</dbReference>
<dbReference type="InterPro" id="IPR048152">
    <property type="entry name" value="AMED_5909-like"/>
</dbReference>
<keyword evidence="2" id="KW-1185">Reference proteome</keyword>
<dbReference type="STRING" id="1912961.BU204_15405"/>
<dbReference type="AlphaFoldDB" id="A0A1Q8CQQ3"/>
<dbReference type="EMBL" id="MSIE01000027">
    <property type="protein sequence ID" value="OLF16679.1"/>
    <property type="molecule type" value="Genomic_DNA"/>
</dbReference>
<gene>
    <name evidence="1" type="ORF">BU204_15405</name>
</gene>
<name>A0A1Q8CQQ3_9PSEU</name>